<dbReference type="OrthoDB" id="68373at2"/>
<keyword evidence="3" id="KW-1185">Reference proteome</keyword>
<dbReference type="InterPro" id="IPR024981">
    <property type="entry name" value="DUF3887"/>
</dbReference>
<evidence type="ECO:0000313" key="3">
    <source>
        <dbReference type="Proteomes" id="UP000247781"/>
    </source>
</evidence>
<name>A0A318HBG1_9MYCO</name>
<sequence>MSGSFTVTGQQLHRQLGQILAAPVLRGEDDPLELVRAAHEVQDRAEALMAAAVQRAREAGRTWQEIGEVLGVSRQAVFQRYGKPIDPRTGEVMNTSALPEADELARAVIDDLAHARWADVSARFDATMRDRLTEEGLAEAWAHIVGLAGAYEGHGDTDAARAGDFTTTNTPLAFEAGDFVARITFRDDRTLAGLYILNPDVAGGAGVSAAM</sequence>
<dbReference type="AlphaFoldDB" id="A0A318HBG1"/>
<dbReference type="RefSeq" id="WP_110318356.1">
    <property type="nucleotide sequence ID" value="NZ_QJJU01000017.1"/>
</dbReference>
<accession>A0A318HBG1</accession>
<proteinExistence type="predicted"/>
<reference evidence="3" key="1">
    <citation type="submission" date="2018-05" db="EMBL/GenBank/DDBJ databases">
        <authorList>
            <person name="Deangelis K."/>
            <person name="Huntemann M."/>
            <person name="Clum A."/>
            <person name="Pillay M."/>
            <person name="Palaniappan K."/>
            <person name="Varghese N."/>
            <person name="Mikhailova N."/>
            <person name="Stamatis D."/>
            <person name="Reddy T."/>
            <person name="Daum C."/>
            <person name="Shapiro N."/>
            <person name="Ivanova N."/>
            <person name="Kyrpides N."/>
            <person name="Woyke T."/>
        </authorList>
    </citation>
    <scope>NUCLEOTIDE SEQUENCE [LARGE SCALE GENOMIC DNA]</scope>
    <source>
        <strain evidence="3">GAS496</strain>
    </source>
</reference>
<protein>
    <submittedName>
        <fullName evidence="2">Uncharacterized protein DUF3887</fullName>
    </submittedName>
</protein>
<feature type="domain" description="DUF3887" evidence="1">
    <location>
        <begin position="105"/>
        <end position="194"/>
    </location>
</feature>
<dbReference type="Proteomes" id="UP000247781">
    <property type="component" value="Unassembled WGS sequence"/>
</dbReference>
<dbReference type="Gene3D" id="3.10.450.590">
    <property type="match status" value="1"/>
</dbReference>
<gene>
    <name evidence="2" type="ORF">C8E89_11776</name>
</gene>
<dbReference type="EMBL" id="QJJU01000017">
    <property type="protein sequence ID" value="PXX05567.1"/>
    <property type="molecule type" value="Genomic_DNA"/>
</dbReference>
<evidence type="ECO:0000313" key="2">
    <source>
        <dbReference type="EMBL" id="PXX05567.1"/>
    </source>
</evidence>
<comment type="caution">
    <text evidence="2">The sequence shown here is derived from an EMBL/GenBank/DDBJ whole genome shotgun (WGS) entry which is preliminary data.</text>
</comment>
<dbReference type="Pfam" id="PF13026">
    <property type="entry name" value="DUF3887"/>
    <property type="match status" value="1"/>
</dbReference>
<organism evidence="2 3">
    <name type="scientific">Mycolicibacterium moriokaense</name>
    <dbReference type="NCBI Taxonomy" id="39691"/>
    <lineage>
        <taxon>Bacteria</taxon>
        <taxon>Bacillati</taxon>
        <taxon>Actinomycetota</taxon>
        <taxon>Actinomycetes</taxon>
        <taxon>Mycobacteriales</taxon>
        <taxon>Mycobacteriaceae</taxon>
        <taxon>Mycolicibacterium</taxon>
    </lineage>
</organism>
<evidence type="ECO:0000259" key="1">
    <source>
        <dbReference type="Pfam" id="PF13026"/>
    </source>
</evidence>
<reference evidence="2 3" key="2">
    <citation type="submission" date="2018-06" db="EMBL/GenBank/DDBJ databases">
        <title>Sequencing of bacterial isolates from soil warming experiment in Harvard Forest, Massachusetts, USA.</title>
        <authorList>
            <person name="Deangelis K.PhD."/>
        </authorList>
    </citation>
    <scope>NUCLEOTIDE SEQUENCE [LARGE SCALE GENOMIC DNA]</scope>
    <source>
        <strain evidence="2 3">GAS496</strain>
    </source>
</reference>